<evidence type="ECO:0000256" key="8">
    <source>
        <dbReference type="SAM" id="SignalP"/>
    </source>
</evidence>
<evidence type="ECO:0000256" key="4">
    <source>
        <dbReference type="ARBA" id="ARBA00023015"/>
    </source>
</evidence>
<feature type="compositionally biased region" description="Polar residues" evidence="7">
    <location>
        <begin position="248"/>
        <end position="264"/>
    </location>
</feature>
<accession>A0A1X2GFR8</accession>
<keyword evidence="2 6" id="KW-0863">Zinc-finger</keyword>
<name>A0A1X2GFR8_9FUNG</name>
<dbReference type="AlphaFoldDB" id="A0A1X2GFR8"/>
<dbReference type="SMART" id="SM00401">
    <property type="entry name" value="ZnF_GATA"/>
    <property type="match status" value="1"/>
</dbReference>
<keyword evidence="5" id="KW-0804">Transcription</keyword>
<feature type="signal peptide" evidence="8">
    <location>
        <begin position="1"/>
        <end position="26"/>
    </location>
</feature>
<keyword evidence="3" id="KW-0862">Zinc</keyword>
<reference evidence="10 11" key="1">
    <citation type="submission" date="2016-07" db="EMBL/GenBank/DDBJ databases">
        <title>Pervasive Adenine N6-methylation of Active Genes in Fungi.</title>
        <authorList>
            <consortium name="DOE Joint Genome Institute"/>
            <person name="Mondo S.J."/>
            <person name="Dannebaum R.O."/>
            <person name="Kuo R.C."/>
            <person name="Labutti K."/>
            <person name="Haridas S."/>
            <person name="Kuo A."/>
            <person name="Salamov A."/>
            <person name="Ahrendt S.R."/>
            <person name="Lipzen A."/>
            <person name="Sullivan W."/>
            <person name="Andreopoulos W.B."/>
            <person name="Clum A."/>
            <person name="Lindquist E."/>
            <person name="Daum C."/>
            <person name="Ramamoorthy G.K."/>
            <person name="Gryganskyi A."/>
            <person name="Culley D."/>
            <person name="Magnuson J.K."/>
            <person name="James T.Y."/>
            <person name="O'Malley M.A."/>
            <person name="Stajich J.E."/>
            <person name="Spatafora J.W."/>
            <person name="Visel A."/>
            <person name="Grigoriev I.V."/>
        </authorList>
    </citation>
    <scope>NUCLEOTIDE SEQUENCE [LARGE SCALE GENOMIC DNA]</scope>
    <source>
        <strain evidence="10 11">NRRL 3301</strain>
    </source>
</reference>
<keyword evidence="11" id="KW-1185">Reference proteome</keyword>
<evidence type="ECO:0000313" key="11">
    <source>
        <dbReference type="Proteomes" id="UP000242146"/>
    </source>
</evidence>
<evidence type="ECO:0000256" key="5">
    <source>
        <dbReference type="ARBA" id="ARBA00023163"/>
    </source>
</evidence>
<dbReference type="PANTHER" id="PTHR47172">
    <property type="entry name" value="OS01G0976800 PROTEIN"/>
    <property type="match status" value="1"/>
</dbReference>
<keyword evidence="1" id="KW-0479">Metal-binding</keyword>
<evidence type="ECO:0000256" key="3">
    <source>
        <dbReference type="ARBA" id="ARBA00022833"/>
    </source>
</evidence>
<dbReference type="GO" id="GO:0043565">
    <property type="term" value="F:sequence-specific DNA binding"/>
    <property type="evidence" value="ECO:0007669"/>
    <property type="project" value="InterPro"/>
</dbReference>
<feature type="domain" description="GATA-type" evidence="9">
    <location>
        <begin position="280"/>
        <end position="315"/>
    </location>
</feature>
<dbReference type="GO" id="GO:0006355">
    <property type="term" value="P:regulation of DNA-templated transcription"/>
    <property type="evidence" value="ECO:0007669"/>
    <property type="project" value="InterPro"/>
</dbReference>
<dbReference type="Proteomes" id="UP000242146">
    <property type="component" value="Unassembled WGS sequence"/>
</dbReference>
<dbReference type="SUPFAM" id="SSF57716">
    <property type="entry name" value="Glucocorticoid receptor-like (DNA-binding domain)"/>
    <property type="match status" value="1"/>
</dbReference>
<evidence type="ECO:0000259" key="9">
    <source>
        <dbReference type="PROSITE" id="PS50114"/>
    </source>
</evidence>
<dbReference type="InterPro" id="IPR000679">
    <property type="entry name" value="Znf_GATA"/>
</dbReference>
<dbReference type="STRING" id="101127.A0A1X2GFR8"/>
<evidence type="ECO:0000256" key="6">
    <source>
        <dbReference type="PROSITE-ProRule" id="PRU00094"/>
    </source>
</evidence>
<dbReference type="CDD" id="cd00202">
    <property type="entry name" value="ZnF_GATA"/>
    <property type="match status" value="1"/>
</dbReference>
<proteinExistence type="predicted"/>
<dbReference type="PROSITE" id="PS50114">
    <property type="entry name" value="GATA_ZN_FINGER_2"/>
    <property type="match status" value="1"/>
</dbReference>
<keyword evidence="8" id="KW-0732">Signal</keyword>
<gene>
    <name evidence="10" type="ORF">DM01DRAFT_1408088</name>
</gene>
<sequence>MALPSCFWTLLSAPSMTFLYIPSSLGHREAMKDTGINIESLVAGQSIFDLVHPDEYAIAKHDLSIFLRRNTLAGAITRCRLRSFGSLASIKHPSLSNSIAATWDVVDVITYVVAEDTVLAFFHRPDQKPPMPCGETSFTTTDLEAIQERLTTRTYPLSKRVFQIYESKDQSLVFSWPPSTISMQTFKDTREPFQYNPVSSSCMRHTQSHAKLGNDLVESLNIAYGSLIFCLFEVDQSPPPLYARASSEPLSQTVPPTPMTQHGSSALATLPMDPSFYYRRPSQKQCTRCGAMESPEWRRGPSGHKTLCNACGLRYFRLKRRQ</sequence>
<organism evidence="10 11">
    <name type="scientific">Hesseltinella vesiculosa</name>
    <dbReference type="NCBI Taxonomy" id="101127"/>
    <lineage>
        <taxon>Eukaryota</taxon>
        <taxon>Fungi</taxon>
        <taxon>Fungi incertae sedis</taxon>
        <taxon>Mucoromycota</taxon>
        <taxon>Mucoromycotina</taxon>
        <taxon>Mucoromycetes</taxon>
        <taxon>Mucorales</taxon>
        <taxon>Cunninghamellaceae</taxon>
        <taxon>Hesseltinella</taxon>
    </lineage>
</organism>
<dbReference type="OrthoDB" id="2162994at2759"/>
<feature type="chain" id="PRO_5012846523" description="GATA-type domain-containing protein" evidence="8">
    <location>
        <begin position="27"/>
        <end position="322"/>
    </location>
</feature>
<evidence type="ECO:0000256" key="1">
    <source>
        <dbReference type="ARBA" id="ARBA00022723"/>
    </source>
</evidence>
<dbReference type="EMBL" id="MCGT01000017">
    <property type="protein sequence ID" value="ORX52758.1"/>
    <property type="molecule type" value="Genomic_DNA"/>
</dbReference>
<keyword evidence="4" id="KW-0805">Transcription regulation</keyword>
<dbReference type="PANTHER" id="PTHR47172:SF24">
    <property type="entry name" value="GATA ZINC FINGER DOMAIN-CONTAINING PROTEIN 14-RELATED"/>
    <property type="match status" value="1"/>
</dbReference>
<dbReference type="Gene3D" id="3.30.50.10">
    <property type="entry name" value="Erythroid Transcription Factor GATA-1, subunit A"/>
    <property type="match status" value="1"/>
</dbReference>
<comment type="caution">
    <text evidence="10">The sequence shown here is derived from an EMBL/GenBank/DDBJ whole genome shotgun (WGS) entry which is preliminary data.</text>
</comment>
<evidence type="ECO:0000313" key="10">
    <source>
        <dbReference type="EMBL" id="ORX52758.1"/>
    </source>
</evidence>
<feature type="region of interest" description="Disordered" evidence="7">
    <location>
        <begin position="244"/>
        <end position="264"/>
    </location>
</feature>
<evidence type="ECO:0000256" key="7">
    <source>
        <dbReference type="SAM" id="MobiDB-lite"/>
    </source>
</evidence>
<dbReference type="Pfam" id="PF00320">
    <property type="entry name" value="GATA"/>
    <property type="match status" value="1"/>
</dbReference>
<evidence type="ECO:0000256" key="2">
    <source>
        <dbReference type="ARBA" id="ARBA00022771"/>
    </source>
</evidence>
<dbReference type="InterPro" id="IPR013088">
    <property type="entry name" value="Znf_NHR/GATA"/>
</dbReference>
<dbReference type="GO" id="GO:0008270">
    <property type="term" value="F:zinc ion binding"/>
    <property type="evidence" value="ECO:0007669"/>
    <property type="project" value="UniProtKB-KW"/>
</dbReference>
<protein>
    <recommendedName>
        <fullName evidence="9">GATA-type domain-containing protein</fullName>
    </recommendedName>
</protein>